<evidence type="ECO:0000256" key="2">
    <source>
        <dbReference type="ARBA" id="ARBA00022803"/>
    </source>
</evidence>
<keyword evidence="2" id="KW-0802">TPR repeat</keyword>
<dbReference type="AlphaFoldDB" id="A0BAK1"/>
<gene>
    <name evidence="4" type="ORF">GSPATT00000003001</name>
</gene>
<evidence type="ECO:0000313" key="4">
    <source>
        <dbReference type="EMBL" id="CAK55568.1"/>
    </source>
</evidence>
<dbReference type="PANTHER" id="PTHR44943:SF4">
    <property type="entry name" value="TPR REPEAT-CONTAINING PROTEIN MJ0798"/>
    <property type="match status" value="1"/>
</dbReference>
<dbReference type="SUPFAM" id="SSF48452">
    <property type="entry name" value="TPR-like"/>
    <property type="match status" value="1"/>
</dbReference>
<keyword evidence="3" id="KW-0472">Membrane</keyword>
<dbReference type="InParanoid" id="A0BAK1"/>
<evidence type="ECO:0000256" key="1">
    <source>
        <dbReference type="ARBA" id="ARBA00022737"/>
    </source>
</evidence>
<keyword evidence="3" id="KW-0812">Transmembrane</keyword>
<keyword evidence="5" id="KW-1185">Reference proteome</keyword>
<dbReference type="InterPro" id="IPR011990">
    <property type="entry name" value="TPR-like_helical_dom_sf"/>
</dbReference>
<dbReference type="Proteomes" id="UP000000600">
    <property type="component" value="Unassembled WGS sequence"/>
</dbReference>
<dbReference type="RefSeq" id="XP_001422966.1">
    <property type="nucleotide sequence ID" value="XM_001422929.1"/>
</dbReference>
<keyword evidence="1" id="KW-0677">Repeat</keyword>
<dbReference type="EMBL" id="CT867985">
    <property type="protein sequence ID" value="CAK55568.1"/>
    <property type="molecule type" value="Genomic_DNA"/>
</dbReference>
<reference evidence="4 5" key="1">
    <citation type="journal article" date="2006" name="Nature">
        <title>Global trends of whole-genome duplications revealed by the ciliate Paramecium tetraurelia.</title>
        <authorList>
            <consortium name="Genoscope"/>
            <person name="Aury J.-M."/>
            <person name="Jaillon O."/>
            <person name="Duret L."/>
            <person name="Noel B."/>
            <person name="Jubin C."/>
            <person name="Porcel B.M."/>
            <person name="Segurens B."/>
            <person name="Daubin V."/>
            <person name="Anthouard V."/>
            <person name="Aiach N."/>
            <person name="Arnaiz O."/>
            <person name="Billaut A."/>
            <person name="Beisson J."/>
            <person name="Blanc I."/>
            <person name="Bouhouche K."/>
            <person name="Camara F."/>
            <person name="Duharcourt S."/>
            <person name="Guigo R."/>
            <person name="Gogendeau D."/>
            <person name="Katinka M."/>
            <person name="Keller A.-M."/>
            <person name="Kissmehl R."/>
            <person name="Klotz C."/>
            <person name="Koll F."/>
            <person name="Le Moue A."/>
            <person name="Lepere C."/>
            <person name="Malinsky S."/>
            <person name="Nowacki M."/>
            <person name="Nowak J.K."/>
            <person name="Plattner H."/>
            <person name="Poulain J."/>
            <person name="Ruiz F."/>
            <person name="Serrano V."/>
            <person name="Zagulski M."/>
            <person name="Dessen P."/>
            <person name="Betermier M."/>
            <person name="Weissenbach J."/>
            <person name="Scarpelli C."/>
            <person name="Schachter V."/>
            <person name="Sperling L."/>
            <person name="Meyer E."/>
            <person name="Cohen J."/>
            <person name="Wincker P."/>
        </authorList>
    </citation>
    <scope>NUCLEOTIDE SEQUENCE [LARGE SCALE GENOMIC DNA]</scope>
    <source>
        <strain evidence="4 5">Stock d4-2</strain>
    </source>
</reference>
<dbReference type="PANTHER" id="PTHR44943">
    <property type="entry name" value="CELLULOSE SYNTHASE OPERON PROTEIN C"/>
    <property type="match status" value="1"/>
</dbReference>
<dbReference type="HOGENOM" id="CLU_595110_0_0_1"/>
<dbReference type="Gene3D" id="1.25.40.10">
    <property type="entry name" value="Tetratricopeptide repeat domain"/>
    <property type="match status" value="1"/>
</dbReference>
<dbReference type="InterPro" id="IPR051685">
    <property type="entry name" value="Ycf3/AcsC/BcsC/TPR_MFPF"/>
</dbReference>
<sequence>MKSQIIGIKQFNTMLIKNVITQKNVLSTFQCIQQNSQKSKVKIMKLLIIGILLYYKIKANYIFIYKKLKYQKDKANFKKSQNVGIKGFYKICQILTFICIKLQHQKDMVINYKFQIVGKKVQNKTHITNYSTMKNQRHQKNSKDMKRSLRVGIMPYQIIEMSNGLFWKGFQLQLIKEKNKKSQIIGVQIIIIQRANIIFMSNQVRKCLTKANALAKISKFEEIILIWQLGIESNLYNQYNQYQFCLEKCKNKSFMVIGHALEKQNRFQEIIECWDYCIKKNETNFYYYYQKANALEKQWRNLEILDCWDEGVRKNQLNLSFYKAKMRTLEKMNKFQESIECIDQGIEQRSNKLIDLVLHLQLENQQAQTNFRYTQGSILQFYIEKEKALENQGRFLDIIKNWEEAISKINIDPQFYQNQSQYFFQKLADSLKQFQINRKALIYERFLQNQGSQKQLREKI</sequence>
<accession>A0BAK1</accession>
<organism evidence="4 5">
    <name type="scientific">Paramecium tetraurelia</name>
    <dbReference type="NCBI Taxonomy" id="5888"/>
    <lineage>
        <taxon>Eukaryota</taxon>
        <taxon>Sar</taxon>
        <taxon>Alveolata</taxon>
        <taxon>Ciliophora</taxon>
        <taxon>Intramacronucleata</taxon>
        <taxon>Oligohymenophorea</taxon>
        <taxon>Peniculida</taxon>
        <taxon>Parameciidae</taxon>
        <taxon>Paramecium</taxon>
    </lineage>
</organism>
<keyword evidence="3" id="KW-1133">Transmembrane helix</keyword>
<proteinExistence type="predicted"/>
<evidence type="ECO:0000313" key="5">
    <source>
        <dbReference type="Proteomes" id="UP000000600"/>
    </source>
</evidence>
<evidence type="ECO:0000256" key="3">
    <source>
        <dbReference type="SAM" id="Phobius"/>
    </source>
</evidence>
<name>A0BAK1_PARTE</name>
<dbReference type="GeneID" id="5008779"/>
<dbReference type="KEGG" id="ptm:GSPATT00000003001"/>
<dbReference type="OrthoDB" id="539634at2759"/>
<protein>
    <submittedName>
        <fullName evidence="4">Uncharacterized protein</fullName>
    </submittedName>
</protein>
<feature type="transmembrane region" description="Helical" evidence="3">
    <location>
        <begin position="46"/>
        <end position="64"/>
    </location>
</feature>